<proteinExistence type="predicted"/>
<gene>
    <name evidence="1" type="ORF">TREVI0001_0231</name>
</gene>
<dbReference type="AlphaFoldDB" id="C8PTY7"/>
<evidence type="ECO:0000313" key="1">
    <source>
        <dbReference type="EMBL" id="EEV19126.1"/>
    </source>
</evidence>
<organism evidence="1 2">
    <name type="scientific">Treponema vincentii ATCC 35580</name>
    <dbReference type="NCBI Taxonomy" id="596324"/>
    <lineage>
        <taxon>Bacteria</taxon>
        <taxon>Pseudomonadati</taxon>
        <taxon>Spirochaetota</taxon>
        <taxon>Spirochaetia</taxon>
        <taxon>Spirochaetales</taxon>
        <taxon>Treponemataceae</taxon>
        <taxon>Treponema</taxon>
    </lineage>
</organism>
<protein>
    <submittedName>
        <fullName evidence="1">Uncharacterized protein</fullName>
    </submittedName>
</protein>
<dbReference type="EMBL" id="ACYH01000073">
    <property type="protein sequence ID" value="EEV19126.1"/>
    <property type="molecule type" value="Genomic_DNA"/>
</dbReference>
<reference evidence="1 2" key="1">
    <citation type="submission" date="2009-07" db="EMBL/GenBank/DDBJ databases">
        <authorList>
            <person name="Madupu R."/>
            <person name="Sebastian Y."/>
            <person name="Durkin A.S."/>
            <person name="Torralba M."/>
            <person name="Methe B."/>
            <person name="Sutton G.G."/>
            <person name="Strausberg R.L."/>
            <person name="Nelson K.E."/>
        </authorList>
    </citation>
    <scope>NUCLEOTIDE SEQUENCE [LARGE SCALE GENOMIC DNA]</scope>
    <source>
        <strain evidence="1 2">ATCC 35580</strain>
    </source>
</reference>
<sequence>MAIVHAPAEGKKAFEKLLQKNTKHIKWIMKENLKKDRLIKTDSE</sequence>
<name>C8PTY7_9SPIR</name>
<dbReference type="Proteomes" id="UP000004509">
    <property type="component" value="Unassembled WGS sequence"/>
</dbReference>
<accession>C8PTY7</accession>
<comment type="caution">
    <text evidence="1">The sequence shown here is derived from an EMBL/GenBank/DDBJ whole genome shotgun (WGS) entry which is preliminary data.</text>
</comment>
<evidence type="ECO:0000313" key="2">
    <source>
        <dbReference type="Proteomes" id="UP000004509"/>
    </source>
</evidence>